<keyword evidence="1" id="KW-0472">Membrane</keyword>
<protein>
    <submittedName>
        <fullName evidence="2">Variable surface protein</fullName>
    </submittedName>
</protein>
<evidence type="ECO:0000313" key="3">
    <source>
        <dbReference type="Proteomes" id="UP000195521"/>
    </source>
</evidence>
<gene>
    <name evidence="2" type="ORF">PGO_002910</name>
</gene>
<name>A0A1Y1JPA8_PLAGO</name>
<dbReference type="Proteomes" id="UP000195521">
    <property type="component" value="Unassembled WGS sequence"/>
</dbReference>
<reference evidence="3" key="1">
    <citation type="submission" date="2017-04" db="EMBL/GenBank/DDBJ databases">
        <title>Plasmodium gonderi genome.</title>
        <authorList>
            <person name="Arisue N."/>
            <person name="Honma H."/>
            <person name="Kawai S."/>
            <person name="Tougan T."/>
            <person name="Tanabe K."/>
            <person name="Horii T."/>
        </authorList>
    </citation>
    <scope>NUCLEOTIDE SEQUENCE [LARGE SCALE GENOMIC DNA]</scope>
    <source>
        <strain evidence="3">ATCC 30045</strain>
    </source>
</reference>
<keyword evidence="1" id="KW-0812">Transmembrane</keyword>
<proteinExistence type="predicted"/>
<dbReference type="GeneID" id="39745234"/>
<accession>A0A1Y1JPA8</accession>
<comment type="caution">
    <text evidence="2">The sequence shown here is derived from an EMBL/GenBank/DDBJ whole genome shotgun (WGS) entry which is preliminary data.</text>
</comment>
<dbReference type="RefSeq" id="XP_028547015.1">
    <property type="nucleotide sequence ID" value="XM_028691214.1"/>
</dbReference>
<dbReference type="AlphaFoldDB" id="A0A1Y1JPA8"/>
<keyword evidence="1" id="KW-1133">Transmembrane helix</keyword>
<evidence type="ECO:0000256" key="1">
    <source>
        <dbReference type="SAM" id="Phobius"/>
    </source>
</evidence>
<sequence length="268" mass="31531">MNTVMIYYSNVNFFPECNKIINGYSSKWIEDDNCGEQFFNRVGIEKDSFLEKNCGIALLYLSDIDLSISSHKIPREAGYTYLYYWVYHVVFKSNYSEDMKKFYKALIDDHYRTYKSIISKYIAEDISKVNLEKLKILYDVYACLYDIKENNGYQNDSIFCSSLKYITEIYNKEMNHQLHNISNPHTLNSHKSNMGIYIVIPILVILLISLFTLTLYKYNIHGSHLLEIIKRKISTYSNINEKGNKIGDSEMFIGIQGDSRYNVLYNYE</sequence>
<evidence type="ECO:0000313" key="2">
    <source>
        <dbReference type="EMBL" id="GAW84426.1"/>
    </source>
</evidence>
<organism evidence="2 3">
    <name type="scientific">Plasmodium gonderi</name>
    <dbReference type="NCBI Taxonomy" id="77519"/>
    <lineage>
        <taxon>Eukaryota</taxon>
        <taxon>Sar</taxon>
        <taxon>Alveolata</taxon>
        <taxon>Apicomplexa</taxon>
        <taxon>Aconoidasida</taxon>
        <taxon>Haemosporida</taxon>
        <taxon>Plasmodiidae</taxon>
        <taxon>Plasmodium</taxon>
        <taxon>Plasmodium (Plasmodium)</taxon>
    </lineage>
</organism>
<dbReference type="EMBL" id="BDQF01000314">
    <property type="protein sequence ID" value="GAW84426.1"/>
    <property type="molecule type" value="Genomic_DNA"/>
</dbReference>
<keyword evidence="3" id="KW-1185">Reference proteome</keyword>
<feature type="transmembrane region" description="Helical" evidence="1">
    <location>
        <begin position="194"/>
        <end position="216"/>
    </location>
</feature>